<protein>
    <recommendedName>
        <fullName evidence="4">Amphi-Trp domain-containing protein</fullName>
    </recommendedName>
</protein>
<comment type="caution">
    <text evidence="2">The sequence shown here is derived from an EMBL/GenBank/DDBJ whole genome shotgun (WGS) entry which is preliminary data.</text>
</comment>
<dbReference type="RefSeq" id="WP_390264350.1">
    <property type="nucleotide sequence ID" value="NZ_JBHUGH010000013.1"/>
</dbReference>
<organism evidence="2 3">
    <name type="scientific">Halodurantibacterium flavum</name>
    <dbReference type="NCBI Taxonomy" id="1382802"/>
    <lineage>
        <taxon>Bacteria</taxon>
        <taxon>Pseudomonadati</taxon>
        <taxon>Pseudomonadota</taxon>
        <taxon>Alphaproteobacteria</taxon>
        <taxon>Rhodobacterales</taxon>
        <taxon>Paracoccaceae</taxon>
        <taxon>Halodurantibacterium</taxon>
    </lineage>
</organism>
<name>A0ABW4S8B3_9RHOB</name>
<reference evidence="3" key="1">
    <citation type="journal article" date="2019" name="Int. J. Syst. Evol. Microbiol.">
        <title>The Global Catalogue of Microorganisms (GCM) 10K type strain sequencing project: providing services to taxonomists for standard genome sequencing and annotation.</title>
        <authorList>
            <consortium name="The Broad Institute Genomics Platform"/>
            <consortium name="The Broad Institute Genome Sequencing Center for Infectious Disease"/>
            <person name="Wu L."/>
            <person name="Ma J."/>
        </authorList>
    </citation>
    <scope>NUCLEOTIDE SEQUENCE [LARGE SCALE GENOMIC DNA]</scope>
    <source>
        <strain evidence="3">CGMCC 4.7242</strain>
    </source>
</reference>
<accession>A0ABW4S8B3</accession>
<sequence length="136" mass="14991">MTVTPARNASPMEKPMHAPELRGIDQILSLANNGDYLPDLLQRLEALMTEMRDFSEAYGTAAAGSLTLKLGFKLDRFGQIEMTVDDDIKVPKPPKAKAVAWTTEGGRLTPHNPAQTRMEIRDVGGTRELRTPNSND</sequence>
<feature type="compositionally biased region" description="Basic and acidic residues" evidence="1">
    <location>
        <begin position="118"/>
        <end position="130"/>
    </location>
</feature>
<feature type="region of interest" description="Disordered" evidence="1">
    <location>
        <begin position="105"/>
        <end position="136"/>
    </location>
</feature>
<gene>
    <name evidence="2" type="ORF">ACFSGJ_16565</name>
</gene>
<dbReference type="EMBL" id="JBHUGH010000013">
    <property type="protein sequence ID" value="MFD1913829.1"/>
    <property type="molecule type" value="Genomic_DNA"/>
</dbReference>
<dbReference type="Proteomes" id="UP001597353">
    <property type="component" value="Unassembled WGS sequence"/>
</dbReference>
<evidence type="ECO:0000313" key="3">
    <source>
        <dbReference type="Proteomes" id="UP001597353"/>
    </source>
</evidence>
<keyword evidence="3" id="KW-1185">Reference proteome</keyword>
<evidence type="ECO:0000256" key="1">
    <source>
        <dbReference type="SAM" id="MobiDB-lite"/>
    </source>
</evidence>
<evidence type="ECO:0008006" key="4">
    <source>
        <dbReference type="Google" id="ProtNLM"/>
    </source>
</evidence>
<evidence type="ECO:0000313" key="2">
    <source>
        <dbReference type="EMBL" id="MFD1913829.1"/>
    </source>
</evidence>
<proteinExistence type="predicted"/>